<keyword evidence="4 11" id="KW-0812">Transmembrane</keyword>
<dbReference type="InterPro" id="IPR036640">
    <property type="entry name" value="ABC1_TM_sf"/>
</dbReference>
<feature type="compositionally biased region" description="Pro residues" evidence="10">
    <location>
        <begin position="19"/>
        <end position="28"/>
    </location>
</feature>
<dbReference type="InterPro" id="IPR003593">
    <property type="entry name" value="AAA+_ATPase"/>
</dbReference>
<evidence type="ECO:0000259" key="13">
    <source>
        <dbReference type="PROSITE" id="PS50929"/>
    </source>
</evidence>
<gene>
    <name evidence="14" type="ORF">SAMN05444858_10177</name>
</gene>
<dbReference type="SUPFAM" id="SSF90123">
    <property type="entry name" value="ABC transporter transmembrane region"/>
    <property type="match status" value="1"/>
</dbReference>
<dbReference type="InterPro" id="IPR027417">
    <property type="entry name" value="P-loop_NTPase"/>
</dbReference>
<feature type="domain" description="ABC transmembrane type-1" evidence="13">
    <location>
        <begin position="104"/>
        <end position="389"/>
    </location>
</feature>
<dbReference type="GO" id="GO:0005886">
    <property type="term" value="C:plasma membrane"/>
    <property type="evidence" value="ECO:0007669"/>
    <property type="project" value="UniProtKB-SubCell"/>
</dbReference>
<dbReference type="EMBL" id="FTNF01000001">
    <property type="protein sequence ID" value="SIQ09238.1"/>
    <property type="molecule type" value="Genomic_DNA"/>
</dbReference>
<evidence type="ECO:0000256" key="5">
    <source>
        <dbReference type="ARBA" id="ARBA00022741"/>
    </source>
</evidence>
<evidence type="ECO:0000256" key="11">
    <source>
        <dbReference type="SAM" id="Phobius"/>
    </source>
</evidence>
<name>A0A1N6PXY1_9ACTN</name>
<dbReference type="Pfam" id="PF00664">
    <property type="entry name" value="ABC_membrane"/>
    <property type="match status" value="1"/>
</dbReference>
<evidence type="ECO:0000256" key="6">
    <source>
        <dbReference type="ARBA" id="ARBA00022840"/>
    </source>
</evidence>
<evidence type="ECO:0000256" key="10">
    <source>
        <dbReference type="SAM" id="MobiDB-lite"/>
    </source>
</evidence>
<evidence type="ECO:0000259" key="12">
    <source>
        <dbReference type="PROSITE" id="PS50893"/>
    </source>
</evidence>
<dbReference type="PANTHER" id="PTHR24221">
    <property type="entry name" value="ATP-BINDING CASSETTE SUB-FAMILY B"/>
    <property type="match status" value="1"/>
</dbReference>
<dbReference type="PROSITE" id="PS00211">
    <property type="entry name" value="ABC_TRANSPORTER_1"/>
    <property type="match status" value="1"/>
</dbReference>
<dbReference type="Proteomes" id="UP000186004">
    <property type="component" value="Unassembled WGS sequence"/>
</dbReference>
<keyword evidence="8 11" id="KW-0472">Membrane</keyword>
<dbReference type="PROSITE" id="PS50929">
    <property type="entry name" value="ABC_TM1F"/>
    <property type="match status" value="1"/>
</dbReference>
<keyword evidence="5" id="KW-0547">Nucleotide-binding</keyword>
<dbReference type="Gene3D" id="3.40.50.300">
    <property type="entry name" value="P-loop containing nucleotide triphosphate hydrolases"/>
    <property type="match status" value="1"/>
</dbReference>
<evidence type="ECO:0000256" key="8">
    <source>
        <dbReference type="ARBA" id="ARBA00023136"/>
    </source>
</evidence>
<dbReference type="InterPro" id="IPR011527">
    <property type="entry name" value="ABC1_TM_dom"/>
</dbReference>
<proteinExistence type="inferred from homology"/>
<keyword evidence="2" id="KW-0813">Transport</keyword>
<feature type="compositionally biased region" description="Low complexity" evidence="10">
    <location>
        <begin position="33"/>
        <end position="50"/>
    </location>
</feature>
<evidence type="ECO:0000256" key="3">
    <source>
        <dbReference type="ARBA" id="ARBA00022475"/>
    </source>
</evidence>
<comment type="similarity">
    <text evidence="9">Belongs to the ABC transporter superfamily. Lipid exporter (TC 3.A.1.106) family.</text>
</comment>
<keyword evidence="7 11" id="KW-1133">Transmembrane helix</keyword>
<protein>
    <submittedName>
        <fullName evidence="14">ABC-type multidrug transport system, ATPase and permease component</fullName>
    </submittedName>
</protein>
<dbReference type="SMART" id="SM00382">
    <property type="entry name" value="AAA"/>
    <property type="match status" value="1"/>
</dbReference>
<evidence type="ECO:0000256" key="2">
    <source>
        <dbReference type="ARBA" id="ARBA00022448"/>
    </source>
</evidence>
<dbReference type="GO" id="GO:0005524">
    <property type="term" value="F:ATP binding"/>
    <property type="evidence" value="ECO:0007669"/>
    <property type="project" value="UniProtKB-KW"/>
</dbReference>
<feature type="transmembrane region" description="Helical" evidence="11">
    <location>
        <begin position="143"/>
        <end position="160"/>
    </location>
</feature>
<dbReference type="Pfam" id="PF00005">
    <property type="entry name" value="ABC_tran"/>
    <property type="match status" value="1"/>
</dbReference>
<feature type="transmembrane region" description="Helical" evidence="11">
    <location>
        <begin position="248"/>
        <end position="265"/>
    </location>
</feature>
<dbReference type="SUPFAM" id="SSF52540">
    <property type="entry name" value="P-loop containing nucleoside triphosphate hydrolases"/>
    <property type="match status" value="1"/>
</dbReference>
<feature type="transmembrane region" description="Helical" evidence="11">
    <location>
        <begin position="327"/>
        <end position="351"/>
    </location>
</feature>
<evidence type="ECO:0000256" key="1">
    <source>
        <dbReference type="ARBA" id="ARBA00004651"/>
    </source>
</evidence>
<evidence type="ECO:0000256" key="4">
    <source>
        <dbReference type="ARBA" id="ARBA00022692"/>
    </source>
</evidence>
<feature type="transmembrane region" description="Helical" evidence="11">
    <location>
        <begin position="103"/>
        <end position="123"/>
    </location>
</feature>
<keyword evidence="15" id="KW-1185">Reference proteome</keyword>
<feature type="domain" description="ABC transporter" evidence="12">
    <location>
        <begin position="425"/>
        <end position="659"/>
    </location>
</feature>
<dbReference type="FunFam" id="3.40.50.300:FF:000299">
    <property type="entry name" value="ABC transporter ATP-binding protein/permease"/>
    <property type="match status" value="1"/>
</dbReference>
<comment type="subcellular location">
    <subcellularLocation>
        <location evidence="1">Cell membrane</location>
        <topology evidence="1">Multi-pass membrane protein</topology>
    </subcellularLocation>
</comment>
<dbReference type="AlphaFoldDB" id="A0A1N6PXY1"/>
<dbReference type="CDD" id="cd18546">
    <property type="entry name" value="ABC_6TM_Rv0194_D2_like"/>
    <property type="match status" value="1"/>
</dbReference>
<organism evidence="14 15">
    <name type="scientific">Micromonospora avicenniae</name>
    <dbReference type="NCBI Taxonomy" id="1198245"/>
    <lineage>
        <taxon>Bacteria</taxon>
        <taxon>Bacillati</taxon>
        <taxon>Actinomycetota</taxon>
        <taxon>Actinomycetes</taxon>
        <taxon>Micromonosporales</taxon>
        <taxon>Micromonosporaceae</taxon>
        <taxon>Micromonospora</taxon>
    </lineage>
</organism>
<evidence type="ECO:0000313" key="15">
    <source>
        <dbReference type="Proteomes" id="UP000186004"/>
    </source>
</evidence>
<dbReference type="Gene3D" id="1.20.1560.10">
    <property type="entry name" value="ABC transporter type 1, transmembrane domain"/>
    <property type="match status" value="1"/>
</dbReference>
<feature type="region of interest" description="Disordered" evidence="10">
    <location>
        <begin position="1"/>
        <end position="78"/>
    </location>
</feature>
<dbReference type="PANTHER" id="PTHR24221:SF654">
    <property type="entry name" value="ATP-BINDING CASSETTE SUB-FAMILY B MEMBER 6"/>
    <property type="match status" value="1"/>
</dbReference>
<reference evidence="14 15" key="1">
    <citation type="submission" date="2017-01" db="EMBL/GenBank/DDBJ databases">
        <authorList>
            <person name="Mah S.A."/>
            <person name="Swanson W.J."/>
            <person name="Moy G.W."/>
            <person name="Vacquier V.D."/>
        </authorList>
    </citation>
    <scope>NUCLEOTIDE SEQUENCE [LARGE SCALE GENOMIC DNA]</scope>
    <source>
        <strain evidence="14 15">DSM 45758</strain>
    </source>
</reference>
<evidence type="ECO:0000256" key="9">
    <source>
        <dbReference type="ARBA" id="ARBA00061644"/>
    </source>
</evidence>
<dbReference type="InterPro" id="IPR017871">
    <property type="entry name" value="ABC_transporter-like_CS"/>
</dbReference>
<dbReference type="GO" id="GO:0016887">
    <property type="term" value="F:ATP hydrolysis activity"/>
    <property type="evidence" value="ECO:0007669"/>
    <property type="project" value="InterPro"/>
</dbReference>
<dbReference type="STRING" id="1198245.SAMN05444858_10177"/>
<sequence>MTIKVAGRGGRWRLRARRPPAPAAPPPGTRDSPAPGADAPTEAAGAAPAGSDDTELSRWRGQATDPDADRSRAEENTPEALARLRVQSRVLLADLLRPHRGRLAAAVALLLAQNGAAMAGPYLVMLGIDQGIAPLRAGDPRPLVAVAGAFGAAALTEYAARRGFLTLSARIGQAVLLDLRQRVYAHFLRLSVAFHERYTSGRMVSRLTSDLDSIAELADGGIDSLVLAVLSIVSVAAILLWLDLPLAAVTLLAFPFLFWLSRWFARASAGAYRRTREAVALVIVHFIESMHGIRAVQAYRREPRNQRIFVALSDEYRRSSLRTFRLIATYSPAIKVIGNVTVAAVLCYGGWRVLGGRTEIGVLAAFLLYLRRFFEPMQELSQFYNSLQSATAALEKLAGVLDERPTVAEPATPVPLPHGPGHGELRFRTVCFGYRTGAAILTDLELTVPAGQTVALIGPTGAGKSTIAKLVARFYDPVTGTVSLDGVDLRDVADADLRRAVVLVTQENHLFTGTVEENIRFGRPDADDDAVRTAARAVGAHDFIAALPDGYATQVHRRGGRLSAGQRQLVAFARAFLADPAVLVLDEATSSLDVPTERLVQRALGTILRDRTALVIAHRLSTVEIADRVLVLDGGRIVEDGPPDQLAEAGGRYAALRRQWQDSLR</sequence>
<dbReference type="InterPro" id="IPR039421">
    <property type="entry name" value="Type_1_exporter"/>
</dbReference>
<keyword evidence="3" id="KW-1003">Cell membrane</keyword>
<dbReference type="PROSITE" id="PS50893">
    <property type="entry name" value="ABC_TRANSPORTER_2"/>
    <property type="match status" value="1"/>
</dbReference>
<feature type="transmembrane region" description="Helical" evidence="11">
    <location>
        <begin position="225"/>
        <end position="242"/>
    </location>
</feature>
<dbReference type="GO" id="GO:0140359">
    <property type="term" value="F:ABC-type transporter activity"/>
    <property type="evidence" value="ECO:0007669"/>
    <property type="project" value="InterPro"/>
</dbReference>
<accession>A0A1N6PXY1</accession>
<dbReference type="InterPro" id="IPR003439">
    <property type="entry name" value="ABC_transporter-like_ATP-bd"/>
</dbReference>
<dbReference type="GO" id="GO:0034040">
    <property type="term" value="F:ATPase-coupled lipid transmembrane transporter activity"/>
    <property type="evidence" value="ECO:0007669"/>
    <property type="project" value="TreeGrafter"/>
</dbReference>
<evidence type="ECO:0000256" key="7">
    <source>
        <dbReference type="ARBA" id="ARBA00022989"/>
    </source>
</evidence>
<evidence type="ECO:0000313" key="14">
    <source>
        <dbReference type="EMBL" id="SIQ09238.1"/>
    </source>
</evidence>
<keyword evidence="6" id="KW-0067">ATP-binding</keyword>